<dbReference type="Gene3D" id="3.40.1000.10">
    <property type="entry name" value="Mog1/PsbP, alpha/beta/alpha sandwich"/>
    <property type="match status" value="1"/>
</dbReference>
<accession>A0A7K3QNS6</accession>
<protein>
    <recommendedName>
        <fullName evidence="3">DUF1795 domain-containing protein</fullName>
    </recommendedName>
</protein>
<organism evidence="1 2">
    <name type="scientific">Streptomyces bauhiniae</name>
    <dbReference type="NCBI Taxonomy" id="2340725"/>
    <lineage>
        <taxon>Bacteria</taxon>
        <taxon>Bacillati</taxon>
        <taxon>Actinomycetota</taxon>
        <taxon>Actinomycetes</taxon>
        <taxon>Kitasatosporales</taxon>
        <taxon>Streptomycetaceae</taxon>
        <taxon>Streptomyces</taxon>
    </lineage>
</organism>
<reference evidence="1 2" key="1">
    <citation type="submission" date="2020-01" db="EMBL/GenBank/DDBJ databases">
        <title>Insect and environment-associated Actinomycetes.</title>
        <authorList>
            <person name="Currrie C."/>
            <person name="Chevrette M."/>
            <person name="Carlson C."/>
            <person name="Stubbendieck R."/>
            <person name="Wendt-Pienkowski E."/>
        </authorList>
    </citation>
    <scope>NUCLEOTIDE SEQUENCE [LARGE SCALE GENOMIC DNA]</scope>
    <source>
        <strain evidence="1 2">SID7754</strain>
    </source>
</reference>
<name>A0A7K3QNS6_9ACTN</name>
<dbReference type="AlphaFoldDB" id="A0A7K3QNS6"/>
<dbReference type="PROSITE" id="PS51257">
    <property type="entry name" value="PROKAR_LIPOPROTEIN"/>
    <property type="match status" value="1"/>
</dbReference>
<proteinExistence type="predicted"/>
<evidence type="ECO:0008006" key="3">
    <source>
        <dbReference type="Google" id="ProtNLM"/>
    </source>
</evidence>
<dbReference type="Proteomes" id="UP000470520">
    <property type="component" value="Unassembled WGS sequence"/>
</dbReference>
<sequence length="199" mass="20347">MTTRSPKTPAPRLWAGLAALGVTVACAGAALSWSGEGGDRPRVNDTRAGVSYAVPEGWHHDPAADRQLLGGFSSRISRASDTTPAEDATVLTGAAGRPVPSTELRRAAEGAARSNAAFFFPDAAPTLTESRRTELGGRPAHTVALDVPHDGGTARVELTVVAGDHPAFLLALASDAADPRVLADVHAVEASVALGSRAS</sequence>
<dbReference type="EMBL" id="JAAGMR010000091">
    <property type="protein sequence ID" value="NEB91524.1"/>
    <property type="molecule type" value="Genomic_DNA"/>
</dbReference>
<evidence type="ECO:0000313" key="2">
    <source>
        <dbReference type="Proteomes" id="UP000470520"/>
    </source>
</evidence>
<comment type="caution">
    <text evidence="1">The sequence shown here is derived from an EMBL/GenBank/DDBJ whole genome shotgun (WGS) entry which is preliminary data.</text>
</comment>
<gene>
    <name evidence="1" type="ORF">G3I21_07290</name>
</gene>
<dbReference type="RefSeq" id="WP_164187409.1">
    <property type="nucleotide sequence ID" value="NZ_JAAGMR010000091.1"/>
</dbReference>
<evidence type="ECO:0000313" key="1">
    <source>
        <dbReference type="EMBL" id="NEB91524.1"/>
    </source>
</evidence>